<feature type="transmembrane region" description="Helical" evidence="1">
    <location>
        <begin position="9"/>
        <end position="34"/>
    </location>
</feature>
<reference evidence="3" key="1">
    <citation type="submission" date="2021-01" db="EMBL/GenBank/DDBJ databases">
        <authorList>
            <person name="Corre E."/>
            <person name="Pelletier E."/>
            <person name="Niang G."/>
            <person name="Scheremetjew M."/>
            <person name="Finn R."/>
            <person name="Kale V."/>
            <person name="Holt S."/>
            <person name="Cochrane G."/>
            <person name="Meng A."/>
            <person name="Brown T."/>
            <person name="Cohen L."/>
        </authorList>
    </citation>
    <scope>NUCLEOTIDE SEQUENCE</scope>
    <source>
        <strain evidence="3">RCC3387</strain>
    </source>
</reference>
<gene>
    <name evidence="3" type="ORF">BRAN1462_LOCUS58526</name>
</gene>
<dbReference type="Gene3D" id="3.30.479.30">
    <property type="entry name" value="Band 7 domain"/>
    <property type="match status" value="1"/>
</dbReference>
<dbReference type="InterPro" id="IPR036013">
    <property type="entry name" value="Band_7/SPFH_dom_sf"/>
</dbReference>
<dbReference type="Pfam" id="PF01145">
    <property type="entry name" value="Band_7"/>
    <property type="match status" value="1"/>
</dbReference>
<dbReference type="SUPFAM" id="SSF117892">
    <property type="entry name" value="Band 7/SPFH domain"/>
    <property type="match status" value="1"/>
</dbReference>
<evidence type="ECO:0000313" key="3">
    <source>
        <dbReference type="EMBL" id="CAD9640704.1"/>
    </source>
</evidence>
<proteinExistence type="predicted"/>
<dbReference type="AlphaFoldDB" id="A0A6V0FZT6"/>
<feature type="domain" description="Band 7" evidence="2">
    <location>
        <begin position="267"/>
        <end position="406"/>
    </location>
</feature>
<dbReference type="EMBL" id="HBGW01092248">
    <property type="protein sequence ID" value="CAD9640704.1"/>
    <property type="molecule type" value="Transcribed_RNA"/>
</dbReference>
<accession>A0A6V0FZT6</accession>
<keyword evidence="1" id="KW-1133">Transmembrane helix</keyword>
<name>A0A6V0FZT6_9DINO</name>
<evidence type="ECO:0000256" key="1">
    <source>
        <dbReference type="SAM" id="Phobius"/>
    </source>
</evidence>
<keyword evidence="1" id="KW-0472">Membrane</keyword>
<protein>
    <recommendedName>
        <fullName evidence="2">Band 7 domain-containing protein</fullName>
    </recommendedName>
</protein>
<dbReference type="InterPro" id="IPR001107">
    <property type="entry name" value="Band_7"/>
</dbReference>
<organism evidence="3">
    <name type="scientific">Zooxanthella nutricula</name>
    <dbReference type="NCBI Taxonomy" id="1333877"/>
    <lineage>
        <taxon>Eukaryota</taxon>
        <taxon>Sar</taxon>
        <taxon>Alveolata</taxon>
        <taxon>Dinophyceae</taxon>
        <taxon>Peridiniales</taxon>
        <taxon>Peridiniales incertae sedis</taxon>
        <taxon>Zooxanthella</taxon>
    </lineage>
</organism>
<keyword evidence="1" id="KW-0812">Transmembrane</keyword>
<evidence type="ECO:0000259" key="2">
    <source>
        <dbReference type="Pfam" id="PF01145"/>
    </source>
</evidence>
<sequence length="522" mass="58492">MSDGPLKTVVVLGCAGGFALSVLAGIISGIVALASLTTLGPSDQVVVHYLAGREVVNGPCRVVLTPFRDKTRRKALALTETQYARVKNVLDGTVRMISGRTVEFLQAYEEAEPTQDKIVVRREEYLRLYDRVTGTERVVRGATSLVPGPWEDLDEHGAQQARFVDKDSAVLVLNRQTGSKRLATTVGVLYPDAYEDFAEVRRVIRLLPHERMVVRNALGQYIVYSGAGPHGNATGLSFFLQPFDRVVTMRWSTFLEPEEGQRQVADVQTITRIDMRMRRVFFQFDTRTNDNVQMNIEGSIYWNVVDVAKVVNNTDDPAGDVWHKARSTMISTISKIDLETFMASFGQLIVDAFNAQISDGFYEQRGVQVHHMQVSRYDCEDPHTSATLREIIQETTNRMNRLQAQRSENDVKAARILADITRENQQTVLITSQAVNERLEASLEGESDGIRLAKSITSFVDRANRSAQDTARSLTMYKLHKRLQNQNSRTRHIASGNATLFMTAEQLNFESVSLPHAHAAEL</sequence>